<comment type="caution">
    <text evidence="6">The sequence shown here is derived from an EMBL/GenBank/DDBJ whole genome shotgun (WGS) entry which is preliminary data.</text>
</comment>
<dbReference type="InterPro" id="IPR018511">
    <property type="entry name" value="Hemolysin-typ_Ca-bd_CS"/>
</dbReference>
<gene>
    <name evidence="6" type="ORF">FHS03_001330</name>
</gene>
<comment type="subcellular location">
    <subcellularLocation>
        <location evidence="1">Secreted</location>
    </subcellularLocation>
</comment>
<dbReference type="PANTHER" id="PTHR38340">
    <property type="entry name" value="S-LAYER PROTEIN"/>
    <property type="match status" value="1"/>
</dbReference>
<keyword evidence="7" id="KW-1185">Reference proteome</keyword>
<feature type="domain" description="Bacterial Ig-like" evidence="5">
    <location>
        <begin position="393"/>
        <end position="492"/>
    </location>
</feature>
<dbReference type="InterPro" id="IPR044048">
    <property type="entry name" value="Big_12"/>
</dbReference>
<dbReference type="InterPro" id="IPR011049">
    <property type="entry name" value="Serralysin-like_metalloprot_C"/>
</dbReference>
<feature type="compositionally biased region" description="Pro residues" evidence="3">
    <location>
        <begin position="500"/>
        <end position="509"/>
    </location>
</feature>
<feature type="region of interest" description="Disordered" evidence="3">
    <location>
        <begin position="496"/>
        <end position="534"/>
    </location>
</feature>
<dbReference type="GO" id="GO:0005509">
    <property type="term" value="F:calcium ion binding"/>
    <property type="evidence" value="ECO:0007669"/>
    <property type="project" value="InterPro"/>
</dbReference>
<dbReference type="RefSeq" id="WP_183440236.1">
    <property type="nucleotide sequence ID" value="NZ_JACHXD010000003.1"/>
</dbReference>
<dbReference type="PRINTS" id="PR00313">
    <property type="entry name" value="CABNDNGRPT"/>
</dbReference>
<dbReference type="Proteomes" id="UP000541535">
    <property type="component" value="Unassembled WGS sequence"/>
</dbReference>
<evidence type="ECO:0000256" key="1">
    <source>
        <dbReference type="ARBA" id="ARBA00004613"/>
    </source>
</evidence>
<name>A0A7W5B858_9BURK</name>
<dbReference type="PROSITE" id="PS00330">
    <property type="entry name" value="HEMOLYSIN_CALCIUM"/>
    <property type="match status" value="3"/>
</dbReference>
<evidence type="ECO:0000313" key="7">
    <source>
        <dbReference type="Proteomes" id="UP000541535"/>
    </source>
</evidence>
<dbReference type="EMBL" id="JACHXD010000003">
    <property type="protein sequence ID" value="MBB3118299.1"/>
    <property type="molecule type" value="Genomic_DNA"/>
</dbReference>
<feature type="domain" description="DUF4214" evidence="4">
    <location>
        <begin position="1077"/>
        <end position="1131"/>
    </location>
</feature>
<dbReference type="Pfam" id="PF00353">
    <property type="entry name" value="HemolysinCabind"/>
    <property type="match status" value="3"/>
</dbReference>
<evidence type="ECO:0000256" key="2">
    <source>
        <dbReference type="ARBA" id="ARBA00022525"/>
    </source>
</evidence>
<protein>
    <submittedName>
        <fullName evidence="6">Ca2+-binding RTX toxin-like protein</fullName>
    </submittedName>
</protein>
<evidence type="ECO:0000259" key="5">
    <source>
        <dbReference type="Pfam" id="PF19078"/>
    </source>
</evidence>
<dbReference type="InterPro" id="IPR025282">
    <property type="entry name" value="DUF4214"/>
</dbReference>
<feature type="domain" description="DUF4214" evidence="4">
    <location>
        <begin position="867"/>
        <end position="938"/>
    </location>
</feature>
<dbReference type="GO" id="GO:0005576">
    <property type="term" value="C:extracellular region"/>
    <property type="evidence" value="ECO:0007669"/>
    <property type="project" value="UniProtKB-SubCell"/>
</dbReference>
<dbReference type="Pfam" id="PF19078">
    <property type="entry name" value="Big_12"/>
    <property type="match status" value="1"/>
</dbReference>
<dbReference type="Gene3D" id="2.150.10.10">
    <property type="entry name" value="Serralysin-like metalloprotease, C-terminal"/>
    <property type="match status" value="2"/>
</dbReference>
<keyword evidence="2" id="KW-0964">Secreted</keyword>
<dbReference type="InterPro" id="IPR050557">
    <property type="entry name" value="RTX_toxin/Mannuronan_C5-epim"/>
</dbReference>
<evidence type="ECO:0000313" key="6">
    <source>
        <dbReference type="EMBL" id="MBB3118299.1"/>
    </source>
</evidence>
<dbReference type="Pfam" id="PF13946">
    <property type="entry name" value="DUF4214"/>
    <property type="match status" value="2"/>
</dbReference>
<dbReference type="SUPFAM" id="SSF51120">
    <property type="entry name" value="beta-Roll"/>
    <property type="match status" value="2"/>
</dbReference>
<organism evidence="6 7">
    <name type="scientific">Pseudoduganella violacea</name>
    <dbReference type="NCBI Taxonomy" id="1715466"/>
    <lineage>
        <taxon>Bacteria</taxon>
        <taxon>Pseudomonadati</taxon>
        <taxon>Pseudomonadota</taxon>
        <taxon>Betaproteobacteria</taxon>
        <taxon>Burkholderiales</taxon>
        <taxon>Oxalobacteraceae</taxon>
        <taxon>Telluria group</taxon>
        <taxon>Pseudoduganella</taxon>
    </lineage>
</organism>
<dbReference type="AlphaFoldDB" id="A0A7W5B858"/>
<accession>A0A7W5B858</accession>
<dbReference type="PANTHER" id="PTHR38340:SF1">
    <property type="entry name" value="S-LAYER PROTEIN"/>
    <property type="match status" value="1"/>
</dbReference>
<proteinExistence type="predicted"/>
<sequence length="1153" mass="120514">MADGQWKDVTDKVSGTKLSLDIELKGKGELKFRVDVDGEQGKETVQKYEIITEAPLWKGIGTFKNGVVSDGTTFLGKKADFIIDLEKDSAEGEYCEISLDNGATWTKGERVKAGQWAIKDINVPDKGGEYQVRVVDIAGNKGELPKGTFAVDKFAPSIESIKLEKKPAFGDEYIALRVKMSDSGAGISDPSQIYKLLGLKNSLGKELLPVTTDLPELKPGKSVEAILKFHAPNGKWGQADDGEYVVFRKGGILSDGVGNTVDEGPRVEAFTLSRITLDGLSDKVEVKDTQTATPFSNVTLSSDDVGKFKLDIKFKAGNGTLSGSGLTGEKGVYSVEGDTLASIQATLRKLVFTPQENQAGNTDSIETEFELVPSLNGVELGANKATHVSTKAVAPTAIITLSDTTLNKGEKATVKITFSEKVEGLKLENLSAVKGKLSDLKGSADGKTWEATFTPDADTQAKDGKIVLKLDTVKDVGGKAGAGVAESAVYAIDTTKAAPTPVPPTPVTPPVMEDGVPVTKTTKADPVTGTTTSTVTVPTVTAGRQDDGKTPNKGLADIALDVASGGREAKLTVSLPVGAGLGAEGSTALLNKDQALLDLVRRIEQKTDAASSAQKDMKGQGTSFLDGLGKDVTVLSKTITPTLVSGSDIKQPILISGSSTTPTGGGANSTAIGLVIDTSQLAKGAVLQLNNVDFAAVVGEATLRGGDGRNYVVGDNASQNIFLGADDDVLKGGGGNDILGSAGGNDILDGGADNDFLAGGIGNDTLIGGSGNDVLQGGRSDKGAWSFGVNAKGEIVLTHDQAMFAPGQNETVQVAELNKLPELAFLNAGKDKLADLGLLYHAAFGRAADIGGLNFYTGVKASVESVARAFTDSAEWKAAKMDTISDEAFLNKLYEQVMGRAADKGGFEFWSKALSGGYGVKVSRADVLQSFALSDEHRKLQAKDGIFAKVTLDKESGWINGSGDDRLEGGAGSDVLVGGDGKDTAVYAGKQADYKILLGADGQIKVADKANADLDTLNSIEQAEFSDGTISLAFTQADAGRLKTAGLLYQAVFDRAADVGGINWWLSTQADAKQMVNNFAASDEFQKLYGKLDNAAFVHALYANSGLKVTDAGGEASWVTYLGNHTRAELVGSWIAQDAVVQAQQAGQGLWLV</sequence>
<evidence type="ECO:0000259" key="4">
    <source>
        <dbReference type="Pfam" id="PF13946"/>
    </source>
</evidence>
<reference evidence="6 7" key="1">
    <citation type="submission" date="2020-08" db="EMBL/GenBank/DDBJ databases">
        <title>Genomic Encyclopedia of Type Strains, Phase III (KMG-III): the genomes of soil and plant-associated and newly described type strains.</title>
        <authorList>
            <person name="Whitman W."/>
        </authorList>
    </citation>
    <scope>NUCLEOTIDE SEQUENCE [LARGE SCALE GENOMIC DNA]</scope>
    <source>
        <strain evidence="6 7">CECT 8897</strain>
    </source>
</reference>
<evidence type="ECO:0000256" key="3">
    <source>
        <dbReference type="SAM" id="MobiDB-lite"/>
    </source>
</evidence>
<dbReference type="InterPro" id="IPR001343">
    <property type="entry name" value="Hemolysn_Ca-bd"/>
</dbReference>